<evidence type="ECO:0000313" key="5">
    <source>
        <dbReference type="EMBL" id="ABB33102.1"/>
    </source>
</evidence>
<protein>
    <submittedName>
        <fullName evidence="5">Glycosyltransferase</fullName>
    </submittedName>
</protein>
<dbReference type="Pfam" id="PF00535">
    <property type="entry name" value="Glycos_transf_2"/>
    <property type="match status" value="1"/>
</dbReference>
<reference evidence="5 6" key="2">
    <citation type="journal article" date="2009" name="BMC Microbiol.">
        <title>The genome sequence of Geobacter metallireducens: features of metabolism, physiology and regulation common and dissimilar to Geobacter sulfurreducens.</title>
        <authorList>
            <person name="Aklujkar M."/>
            <person name="Krushkal J."/>
            <person name="DiBartolo G."/>
            <person name="Lapidus A."/>
            <person name="Land M.L."/>
            <person name="Lovley D.R."/>
        </authorList>
    </citation>
    <scope>NUCLEOTIDE SEQUENCE [LARGE SCALE GENOMIC DNA]</scope>
    <source>
        <strain evidence="6">ATCC 53774 / DSM 7210 / GS-15</strain>
    </source>
</reference>
<proteinExistence type="inferred from homology"/>
<dbReference type="PANTHER" id="PTHR43179">
    <property type="entry name" value="RHAMNOSYLTRANSFERASE WBBL"/>
    <property type="match status" value="1"/>
</dbReference>
<feature type="domain" description="Glycosyltransferase 2-like" evidence="4">
    <location>
        <begin position="9"/>
        <end position="158"/>
    </location>
</feature>
<dbReference type="eggNOG" id="COG1216">
    <property type="taxonomic scope" value="Bacteria"/>
</dbReference>
<dbReference type="AlphaFoldDB" id="Q39RM2"/>
<gene>
    <name evidence="5" type="ordered locus">Gmet_2884</name>
</gene>
<dbReference type="SUPFAM" id="SSF53448">
    <property type="entry name" value="Nucleotide-diphospho-sugar transferases"/>
    <property type="match status" value="1"/>
</dbReference>
<dbReference type="InterPro" id="IPR001173">
    <property type="entry name" value="Glyco_trans_2-like"/>
</dbReference>
<evidence type="ECO:0000259" key="4">
    <source>
        <dbReference type="Pfam" id="PF00535"/>
    </source>
</evidence>
<name>Q39RM2_GEOMG</name>
<evidence type="ECO:0000313" key="6">
    <source>
        <dbReference type="Proteomes" id="UP000007073"/>
    </source>
</evidence>
<dbReference type="STRING" id="269799.Gmet_2884"/>
<sequence length="298" mass="33165">MKLSATIAIILLNWNGWRDTVDCVESCRKLDYPNFRIVIVDNGSTDGSEAILRERFPDVELIQTGANLGFAGGNNAGIRHALVRGADYVWLLNNDTVVEPGALGALVRVAESDPRVGMVGSKIVYFDDPWLLWFAGAVIDPERPHRPFHRGLHERDTGQYDRVAETGYVTGCSLLARREMMAEVGMLDDDLFLYFEDADWSARAARAGWKLLYVPDSVVRHKESVSSGGAASPRLVYYTARNRLYFVRRNFPAKLAAALCYDLFEHVLVNVKKGRFPLAVAGCRGIRDFLAGKIGPMP</sequence>
<dbReference type="Gene3D" id="3.90.550.10">
    <property type="entry name" value="Spore Coat Polysaccharide Biosynthesis Protein SpsA, Chain A"/>
    <property type="match status" value="1"/>
</dbReference>
<dbReference type="InterPro" id="IPR029044">
    <property type="entry name" value="Nucleotide-diphossugar_trans"/>
</dbReference>
<evidence type="ECO:0000256" key="2">
    <source>
        <dbReference type="ARBA" id="ARBA00022676"/>
    </source>
</evidence>
<dbReference type="RefSeq" id="WP_004512820.1">
    <property type="nucleotide sequence ID" value="NC_007517.1"/>
</dbReference>
<dbReference type="KEGG" id="gme:Gmet_2884"/>
<dbReference type="HOGENOM" id="CLU_023845_4_1_7"/>
<comment type="similarity">
    <text evidence="1">Belongs to the glycosyltransferase 2 family.</text>
</comment>
<dbReference type="GO" id="GO:0016757">
    <property type="term" value="F:glycosyltransferase activity"/>
    <property type="evidence" value="ECO:0007669"/>
    <property type="project" value="UniProtKB-KW"/>
</dbReference>
<keyword evidence="2" id="KW-0328">Glycosyltransferase</keyword>
<organism evidence="5 6">
    <name type="scientific">Geobacter metallireducens (strain ATCC 53774 / DSM 7210 / GS-15)</name>
    <dbReference type="NCBI Taxonomy" id="269799"/>
    <lineage>
        <taxon>Bacteria</taxon>
        <taxon>Pseudomonadati</taxon>
        <taxon>Thermodesulfobacteriota</taxon>
        <taxon>Desulfuromonadia</taxon>
        <taxon>Geobacterales</taxon>
        <taxon>Geobacteraceae</taxon>
        <taxon>Geobacter</taxon>
    </lineage>
</organism>
<accession>Q39RM2</accession>
<dbReference type="Proteomes" id="UP000007073">
    <property type="component" value="Chromosome"/>
</dbReference>
<dbReference type="EMBL" id="CP000148">
    <property type="protein sequence ID" value="ABB33102.1"/>
    <property type="molecule type" value="Genomic_DNA"/>
</dbReference>
<reference evidence="5 6" key="1">
    <citation type="submission" date="2005-10" db="EMBL/GenBank/DDBJ databases">
        <title>Complete sequence of Geobacter metallireducens GS-15.</title>
        <authorList>
            <consortium name="US DOE Joint Genome Institute"/>
            <person name="Copeland A."/>
            <person name="Lucas S."/>
            <person name="Lapidus A."/>
            <person name="Barry K."/>
            <person name="Detter J.C."/>
            <person name="Glavina T."/>
            <person name="Hammon N."/>
            <person name="Israni S."/>
            <person name="Pitluck S."/>
            <person name="Di Bartolo G."/>
            <person name="Chain P."/>
            <person name="Schmutz J."/>
            <person name="Larimer F."/>
            <person name="Land M."/>
            <person name="Kyrpides N."/>
            <person name="Ivanova N."/>
            <person name="Richardson P."/>
        </authorList>
    </citation>
    <scope>NUCLEOTIDE SEQUENCE [LARGE SCALE GENOMIC DNA]</scope>
    <source>
        <strain evidence="6">ATCC 53774 / DSM 7210 / GS-15</strain>
    </source>
</reference>
<keyword evidence="3 5" id="KW-0808">Transferase</keyword>
<dbReference type="CDD" id="cd04186">
    <property type="entry name" value="GT_2_like_c"/>
    <property type="match status" value="1"/>
</dbReference>
<dbReference type="CAZy" id="GT2">
    <property type="family name" value="Glycosyltransferase Family 2"/>
</dbReference>
<evidence type="ECO:0000256" key="3">
    <source>
        <dbReference type="ARBA" id="ARBA00022679"/>
    </source>
</evidence>
<evidence type="ECO:0000256" key="1">
    <source>
        <dbReference type="ARBA" id="ARBA00006739"/>
    </source>
</evidence>
<keyword evidence="6" id="KW-1185">Reference proteome</keyword>
<dbReference type="PANTHER" id="PTHR43179:SF12">
    <property type="entry name" value="GALACTOFURANOSYLTRANSFERASE GLFT2"/>
    <property type="match status" value="1"/>
</dbReference>